<keyword evidence="4" id="KW-0238">DNA-binding</keyword>
<keyword evidence="5" id="KW-0804">Transcription</keyword>
<evidence type="ECO:0000256" key="3">
    <source>
        <dbReference type="ARBA" id="ARBA00023015"/>
    </source>
</evidence>
<dbReference type="GO" id="GO:0042795">
    <property type="term" value="P:snRNA transcription by RNA polymerase II"/>
    <property type="evidence" value="ECO:0007669"/>
    <property type="project" value="TreeGrafter"/>
</dbReference>
<dbReference type="GO" id="GO:0003681">
    <property type="term" value="F:bent DNA binding"/>
    <property type="evidence" value="ECO:0007669"/>
    <property type="project" value="TreeGrafter"/>
</dbReference>
<dbReference type="GO" id="GO:0019185">
    <property type="term" value="C:snRNA-activating protein complex"/>
    <property type="evidence" value="ECO:0007669"/>
    <property type="project" value="TreeGrafter"/>
</dbReference>
<dbReference type="AlphaFoldDB" id="A0A139AS89"/>
<dbReference type="STRING" id="1344416.A0A139AS89"/>
<evidence type="ECO:0000256" key="2">
    <source>
        <dbReference type="ARBA" id="ARBA00010410"/>
    </source>
</evidence>
<dbReference type="GO" id="GO:0005634">
    <property type="term" value="C:nucleus"/>
    <property type="evidence" value="ECO:0007669"/>
    <property type="project" value="UniProtKB-SubCell"/>
</dbReference>
<dbReference type="GO" id="GO:0042796">
    <property type="term" value="P:snRNA transcription by RNA polymerase III"/>
    <property type="evidence" value="ECO:0007669"/>
    <property type="project" value="TreeGrafter"/>
</dbReference>
<dbReference type="InterPro" id="IPR022042">
    <property type="entry name" value="snRNA-activating_su3"/>
</dbReference>
<evidence type="ECO:0008006" key="9">
    <source>
        <dbReference type="Google" id="ProtNLM"/>
    </source>
</evidence>
<name>A0A139AS89_GONPJ</name>
<dbReference type="OrthoDB" id="3437960at2759"/>
<dbReference type="PANTHER" id="PTHR13421:SF16">
    <property type="entry name" value="SNRNA-ACTIVATING PROTEIN COMPLEX SUBUNIT 3"/>
    <property type="match status" value="1"/>
</dbReference>
<dbReference type="GO" id="GO:0000978">
    <property type="term" value="F:RNA polymerase II cis-regulatory region sequence-specific DNA binding"/>
    <property type="evidence" value="ECO:0007669"/>
    <property type="project" value="TreeGrafter"/>
</dbReference>
<evidence type="ECO:0000313" key="7">
    <source>
        <dbReference type="EMBL" id="KXS19618.1"/>
    </source>
</evidence>
<dbReference type="EMBL" id="KQ965738">
    <property type="protein sequence ID" value="KXS19618.1"/>
    <property type="molecule type" value="Genomic_DNA"/>
</dbReference>
<comment type="similarity">
    <text evidence="2">Belongs to the SNAPC3/SRD2 family.</text>
</comment>
<gene>
    <name evidence="7" type="ORF">M427DRAFT_454529</name>
</gene>
<keyword evidence="6" id="KW-0539">Nucleus</keyword>
<dbReference type="Proteomes" id="UP000070544">
    <property type="component" value="Unassembled WGS sequence"/>
</dbReference>
<accession>A0A139AS89</accession>
<dbReference type="Pfam" id="PF12251">
    <property type="entry name" value="SNAPC3"/>
    <property type="match status" value="1"/>
</dbReference>
<dbReference type="GO" id="GO:0001046">
    <property type="term" value="F:core promoter sequence-specific DNA binding"/>
    <property type="evidence" value="ECO:0007669"/>
    <property type="project" value="TreeGrafter"/>
</dbReference>
<proteinExistence type="inferred from homology"/>
<keyword evidence="8" id="KW-1185">Reference proteome</keyword>
<evidence type="ECO:0000313" key="8">
    <source>
        <dbReference type="Proteomes" id="UP000070544"/>
    </source>
</evidence>
<evidence type="ECO:0000256" key="6">
    <source>
        <dbReference type="ARBA" id="ARBA00023242"/>
    </source>
</evidence>
<comment type="subcellular location">
    <subcellularLocation>
        <location evidence="1">Nucleus</location>
    </subcellularLocation>
</comment>
<organism evidence="7 8">
    <name type="scientific">Gonapodya prolifera (strain JEL478)</name>
    <name type="common">Monoblepharis prolifera</name>
    <dbReference type="NCBI Taxonomy" id="1344416"/>
    <lineage>
        <taxon>Eukaryota</taxon>
        <taxon>Fungi</taxon>
        <taxon>Fungi incertae sedis</taxon>
        <taxon>Chytridiomycota</taxon>
        <taxon>Chytridiomycota incertae sedis</taxon>
        <taxon>Monoblepharidomycetes</taxon>
        <taxon>Monoblepharidales</taxon>
        <taxon>Gonapodyaceae</taxon>
        <taxon>Gonapodya</taxon>
    </lineage>
</organism>
<keyword evidence="3" id="KW-0805">Transcription regulation</keyword>
<evidence type="ECO:0000256" key="5">
    <source>
        <dbReference type="ARBA" id="ARBA00023163"/>
    </source>
</evidence>
<dbReference type="GO" id="GO:0001006">
    <property type="term" value="F:RNA polymerase III type 3 promoter sequence-specific DNA binding"/>
    <property type="evidence" value="ECO:0007669"/>
    <property type="project" value="TreeGrafter"/>
</dbReference>
<reference evidence="7 8" key="1">
    <citation type="journal article" date="2015" name="Genome Biol. Evol.">
        <title>Phylogenomic analyses indicate that early fungi evolved digesting cell walls of algal ancestors of land plants.</title>
        <authorList>
            <person name="Chang Y."/>
            <person name="Wang S."/>
            <person name="Sekimoto S."/>
            <person name="Aerts A.L."/>
            <person name="Choi C."/>
            <person name="Clum A."/>
            <person name="LaButti K.M."/>
            <person name="Lindquist E.A."/>
            <person name="Yee Ngan C."/>
            <person name="Ohm R.A."/>
            <person name="Salamov A.A."/>
            <person name="Grigoriev I.V."/>
            <person name="Spatafora J.W."/>
            <person name="Berbee M.L."/>
        </authorList>
    </citation>
    <scope>NUCLEOTIDE SEQUENCE [LARGE SCALE GENOMIC DNA]</scope>
    <source>
        <strain evidence="7 8">JEL478</strain>
    </source>
</reference>
<evidence type="ECO:0000256" key="4">
    <source>
        <dbReference type="ARBA" id="ARBA00023125"/>
    </source>
</evidence>
<protein>
    <recommendedName>
        <fullName evidence="9">snRNA-activating protein complex subunit 3</fullName>
    </recommendedName>
</protein>
<sequence length="319" mass="35234">MNAFAEVAASNLETLKPENLGIPPRRHKAAHRQNAVAVSNKTNDLAMPSVPPDLVVSFNIYNPVQRTTISATISALGSQTLDELLPYFADVGCAAERVELEEVPLENELQTETPPTSIGRYMFFGNAFYTDELIGEARAQTIITWAHSDPNRVLFFPHLRFPQMAASTVPGQAPTLGRSKRTRVAIKPSDLSTQSAHIRLDELSVRLHEPYLFAHGVGACCEHMMTVEEIRLLARSDPPPGTPSQWPKTTFLAMPFSHSHCVGCASSHIAWITADDEYAPQGVSAWCDSCYKGFHFDGEGNLAWKGYKRWRVKGKGVTE</sequence>
<evidence type="ECO:0000256" key="1">
    <source>
        <dbReference type="ARBA" id="ARBA00004123"/>
    </source>
</evidence>
<dbReference type="PANTHER" id="PTHR13421">
    <property type="entry name" value="SNRNA-ACTIVATING PROTEIN COMPLEX SUBUNIT 3"/>
    <property type="match status" value="1"/>
</dbReference>